<feature type="domain" description="ABC transporter" evidence="5">
    <location>
        <begin position="9"/>
        <end position="232"/>
    </location>
</feature>
<evidence type="ECO:0000313" key="7">
    <source>
        <dbReference type="Proteomes" id="UP000002710"/>
    </source>
</evidence>
<dbReference type="CDD" id="cd03255">
    <property type="entry name" value="ABC_MJ0796_LolCDE_FtsE"/>
    <property type="match status" value="1"/>
</dbReference>
<evidence type="ECO:0000256" key="3">
    <source>
        <dbReference type="ARBA" id="ARBA00022840"/>
    </source>
</evidence>
<comment type="similarity">
    <text evidence="4">Belongs to the ABC transporter superfamily. Macrolide exporter (TC 3.A.1.122) family.</text>
</comment>
<dbReference type="HOGENOM" id="CLU_000604_1_22_7"/>
<dbReference type="PANTHER" id="PTHR42798:SF7">
    <property type="entry name" value="ALPHA-D-RIBOSE 1-METHYLPHOSPHONATE 5-TRIPHOSPHATE SYNTHASE SUBUNIT PHNL"/>
    <property type="match status" value="1"/>
</dbReference>
<evidence type="ECO:0000256" key="1">
    <source>
        <dbReference type="ARBA" id="ARBA00022448"/>
    </source>
</evidence>
<dbReference type="eggNOG" id="COG1136">
    <property type="taxonomic scope" value="Bacteria"/>
</dbReference>
<dbReference type="PROSITE" id="PS50893">
    <property type="entry name" value="ABC_TRANSPORTER_2"/>
    <property type="match status" value="1"/>
</dbReference>
<keyword evidence="6" id="KW-0378">Hydrolase</keyword>
<sequence>MNETAAPLISTRGLYRTFTQGDLTVQAVRPLDMDIMQGEFVALQGASGSGKSTLLHILGLLDRPTGGSYQLHGRDVATMTDDELSDYRNKLTGFVFQNFYLIPYSSALDNVLMPGLYSDIPLRTLRQRAADLLHQVGLGDRMDFKPSSLSGGQQQRVALARALLLDPALILADEPTGQLDSATSADILDLFCQINATGKTIVMVTHDEDTAARARRRLFFRDGAIEREHVMS</sequence>
<dbReference type="GO" id="GO:0098796">
    <property type="term" value="C:membrane protein complex"/>
    <property type="evidence" value="ECO:0007669"/>
    <property type="project" value="UniProtKB-ARBA"/>
</dbReference>
<keyword evidence="7" id="KW-1185">Reference proteome</keyword>
<reference evidence="6 7" key="1">
    <citation type="journal article" date="2011" name="J. Bacteriol.">
        <title>Complete genome sequence and updated annotation of Desulfovibrio alaskensis G20.</title>
        <authorList>
            <person name="Hauser L.J."/>
            <person name="Land M.L."/>
            <person name="Brown S.D."/>
            <person name="Larimer F."/>
            <person name="Keller K.L."/>
            <person name="Rapp-Giles B.J."/>
            <person name="Price M.N."/>
            <person name="Lin M."/>
            <person name="Bruce D.C."/>
            <person name="Detter J.C."/>
            <person name="Tapia R."/>
            <person name="Han C.S."/>
            <person name="Goodwin L.A."/>
            <person name="Cheng J.F."/>
            <person name="Pitluck S."/>
            <person name="Copeland A."/>
            <person name="Lucas S."/>
            <person name="Nolan M."/>
            <person name="Lapidus A.L."/>
            <person name="Palumbo A.V."/>
            <person name="Wall J.D."/>
        </authorList>
    </citation>
    <scope>NUCLEOTIDE SEQUENCE [LARGE SCALE GENOMIC DNA]</scope>
    <source>
        <strain evidence="7">ATCC BAA 1058 / DSM 17464 / G20</strain>
    </source>
</reference>
<keyword evidence="1" id="KW-0813">Transport</keyword>
<proteinExistence type="inferred from homology"/>
<protein>
    <submittedName>
        <fullName evidence="6">Phosphonate-transporting ATPase</fullName>
        <ecNumber evidence="6">3.6.3.28</ecNumber>
    </submittedName>
</protein>
<dbReference type="SUPFAM" id="SSF52540">
    <property type="entry name" value="P-loop containing nucleoside triphosphate hydrolases"/>
    <property type="match status" value="1"/>
</dbReference>
<dbReference type="PANTHER" id="PTHR42798">
    <property type="entry name" value="LIPOPROTEIN-RELEASING SYSTEM ATP-BINDING PROTEIN LOLD"/>
    <property type="match status" value="1"/>
</dbReference>
<gene>
    <name evidence="6" type="ordered locus">Dde_1339</name>
</gene>
<name>Q312K6_OLEA2</name>
<dbReference type="GO" id="GO:0016887">
    <property type="term" value="F:ATP hydrolysis activity"/>
    <property type="evidence" value="ECO:0007669"/>
    <property type="project" value="InterPro"/>
</dbReference>
<dbReference type="STRING" id="207559.Dde_1339"/>
<dbReference type="AlphaFoldDB" id="Q312K6"/>
<dbReference type="Proteomes" id="UP000002710">
    <property type="component" value="Chromosome"/>
</dbReference>
<dbReference type="FunFam" id="3.40.50.300:FF:000032">
    <property type="entry name" value="Export ABC transporter ATP-binding protein"/>
    <property type="match status" value="1"/>
</dbReference>
<organism evidence="6 7">
    <name type="scientific">Oleidesulfovibrio alaskensis (strain ATCC BAA-1058 / DSM 17464 / G20)</name>
    <name type="common">Desulfovibrio alaskensis</name>
    <dbReference type="NCBI Taxonomy" id="207559"/>
    <lineage>
        <taxon>Bacteria</taxon>
        <taxon>Pseudomonadati</taxon>
        <taxon>Thermodesulfobacteriota</taxon>
        <taxon>Desulfovibrionia</taxon>
        <taxon>Desulfovibrionales</taxon>
        <taxon>Desulfovibrionaceae</taxon>
        <taxon>Oleidesulfovibrio</taxon>
    </lineage>
</organism>
<evidence type="ECO:0000313" key="6">
    <source>
        <dbReference type="EMBL" id="ABB38140.1"/>
    </source>
</evidence>
<evidence type="ECO:0000256" key="4">
    <source>
        <dbReference type="ARBA" id="ARBA00038388"/>
    </source>
</evidence>
<dbReference type="InterPro" id="IPR017871">
    <property type="entry name" value="ABC_transporter-like_CS"/>
</dbReference>
<dbReference type="SMART" id="SM00382">
    <property type="entry name" value="AAA"/>
    <property type="match status" value="1"/>
</dbReference>
<dbReference type="EC" id="3.6.3.28" evidence="6"/>
<dbReference type="GO" id="GO:0022857">
    <property type="term" value="F:transmembrane transporter activity"/>
    <property type="evidence" value="ECO:0007669"/>
    <property type="project" value="UniProtKB-ARBA"/>
</dbReference>
<dbReference type="InterPro" id="IPR027417">
    <property type="entry name" value="P-loop_NTPase"/>
</dbReference>
<keyword evidence="2" id="KW-0547">Nucleotide-binding</keyword>
<dbReference type="PROSITE" id="PS00211">
    <property type="entry name" value="ABC_TRANSPORTER_1"/>
    <property type="match status" value="1"/>
</dbReference>
<keyword evidence="3" id="KW-0067">ATP-binding</keyword>
<evidence type="ECO:0000259" key="5">
    <source>
        <dbReference type="PROSITE" id="PS50893"/>
    </source>
</evidence>
<accession>Q312K6</accession>
<dbReference type="RefSeq" id="WP_011367317.1">
    <property type="nucleotide sequence ID" value="NC_007519.1"/>
</dbReference>
<dbReference type="InterPro" id="IPR003439">
    <property type="entry name" value="ABC_transporter-like_ATP-bd"/>
</dbReference>
<evidence type="ECO:0000256" key="2">
    <source>
        <dbReference type="ARBA" id="ARBA00022741"/>
    </source>
</evidence>
<dbReference type="Gene3D" id="3.40.50.300">
    <property type="entry name" value="P-loop containing nucleotide triphosphate hydrolases"/>
    <property type="match status" value="1"/>
</dbReference>
<dbReference type="InterPro" id="IPR003593">
    <property type="entry name" value="AAA+_ATPase"/>
</dbReference>
<dbReference type="GO" id="GO:0005524">
    <property type="term" value="F:ATP binding"/>
    <property type="evidence" value="ECO:0007669"/>
    <property type="project" value="UniProtKB-KW"/>
</dbReference>
<dbReference type="Pfam" id="PF00005">
    <property type="entry name" value="ABC_tran"/>
    <property type="match status" value="1"/>
</dbReference>
<dbReference type="EMBL" id="CP000112">
    <property type="protein sequence ID" value="ABB38140.1"/>
    <property type="molecule type" value="Genomic_DNA"/>
</dbReference>
<dbReference type="KEGG" id="dde:Dde_1339"/>
<dbReference type="InterPro" id="IPR017911">
    <property type="entry name" value="MacB-like_ATP-bd"/>
</dbReference>